<keyword evidence="1" id="KW-0732">Signal</keyword>
<reference evidence="2" key="1">
    <citation type="journal article" date="2013" name="Genetics">
        <title>The draft genome and transcriptome of Panagrellus redivivus are shaped by the harsh demands of a free-living lifestyle.</title>
        <authorList>
            <person name="Srinivasan J."/>
            <person name="Dillman A.R."/>
            <person name="Macchietto M.G."/>
            <person name="Heikkinen L."/>
            <person name="Lakso M."/>
            <person name="Fracchia K.M."/>
            <person name="Antoshechkin I."/>
            <person name="Mortazavi A."/>
            <person name="Wong G."/>
            <person name="Sternberg P.W."/>
        </authorList>
    </citation>
    <scope>NUCLEOTIDE SEQUENCE [LARGE SCALE GENOMIC DNA]</scope>
    <source>
        <strain evidence="2">MT8872</strain>
    </source>
</reference>
<protein>
    <submittedName>
        <fullName evidence="3">Evasin</fullName>
    </submittedName>
</protein>
<keyword evidence="2" id="KW-1185">Reference proteome</keyword>
<evidence type="ECO:0000256" key="1">
    <source>
        <dbReference type="SAM" id="SignalP"/>
    </source>
</evidence>
<dbReference type="AlphaFoldDB" id="A0A7E4UQ43"/>
<sequence>MLLDVICRCLFVVSLYMPIAICCLSTSNSGGSVPVCPATENLAQVFVSTDVVWYEEEGFTGQTPVQTCTSCANGNVNFYAPEATDDVFEATMPVGIIMTADCPNMCICATDGVCWRPTSTSVVPLFEPYCSGGTCGVYVVIGLLSETFDTDGFVATTGNPTIVMLDQFNEDFSRKPVTDPSYINAATISCGECVQPTCQTPT</sequence>
<dbReference type="WBParaSite" id="Pan_g11462.t1">
    <property type="protein sequence ID" value="Pan_g11462.t1"/>
    <property type="gene ID" value="Pan_g11462"/>
</dbReference>
<reference evidence="3" key="2">
    <citation type="submission" date="2020-10" db="UniProtKB">
        <authorList>
            <consortium name="WormBaseParasite"/>
        </authorList>
    </citation>
    <scope>IDENTIFICATION</scope>
</reference>
<feature type="chain" id="PRO_5029008387" evidence="1">
    <location>
        <begin position="23"/>
        <end position="202"/>
    </location>
</feature>
<accession>A0A7E4UQ43</accession>
<dbReference type="Proteomes" id="UP000492821">
    <property type="component" value="Unassembled WGS sequence"/>
</dbReference>
<name>A0A7E4UQ43_PANRE</name>
<evidence type="ECO:0000313" key="2">
    <source>
        <dbReference type="Proteomes" id="UP000492821"/>
    </source>
</evidence>
<evidence type="ECO:0000313" key="3">
    <source>
        <dbReference type="WBParaSite" id="Pan_g11462.t1"/>
    </source>
</evidence>
<feature type="signal peptide" evidence="1">
    <location>
        <begin position="1"/>
        <end position="22"/>
    </location>
</feature>
<organism evidence="2 3">
    <name type="scientific">Panagrellus redivivus</name>
    <name type="common">Microworm</name>
    <dbReference type="NCBI Taxonomy" id="6233"/>
    <lineage>
        <taxon>Eukaryota</taxon>
        <taxon>Metazoa</taxon>
        <taxon>Ecdysozoa</taxon>
        <taxon>Nematoda</taxon>
        <taxon>Chromadorea</taxon>
        <taxon>Rhabditida</taxon>
        <taxon>Tylenchina</taxon>
        <taxon>Panagrolaimomorpha</taxon>
        <taxon>Panagrolaimoidea</taxon>
        <taxon>Panagrolaimidae</taxon>
        <taxon>Panagrellus</taxon>
    </lineage>
</organism>
<proteinExistence type="predicted"/>